<sequence>MKGIDIKSTGAGSWLLIKTETESLSFDLLKRNYDANQRYYLKIINARTEREIDSREVLLDLPEMEY</sequence>
<organism evidence="1 2">
    <name type="scientific">Acidaminococcus fermentans (strain ATCC 25085 / DSM 20731 / CCUG 9996 / CIP 106432 / VR4)</name>
    <dbReference type="NCBI Taxonomy" id="591001"/>
    <lineage>
        <taxon>Bacteria</taxon>
        <taxon>Bacillati</taxon>
        <taxon>Bacillota</taxon>
        <taxon>Negativicutes</taxon>
        <taxon>Acidaminococcales</taxon>
        <taxon>Acidaminococcaceae</taxon>
        <taxon>Acidaminococcus</taxon>
    </lineage>
</organism>
<dbReference type="HOGENOM" id="CLU_2821265_0_0_9"/>
<accession>D2RKD0</accession>
<dbReference type="KEGG" id="afn:Acfer_1171"/>
<dbReference type="RefSeq" id="WP_012938519.1">
    <property type="nucleotide sequence ID" value="NZ_CP085936.1"/>
</dbReference>
<proteinExistence type="predicted"/>
<evidence type="ECO:0000313" key="2">
    <source>
        <dbReference type="Proteomes" id="UP000001902"/>
    </source>
</evidence>
<gene>
    <name evidence="1" type="ordered locus">Acfer_1171</name>
</gene>
<protein>
    <submittedName>
        <fullName evidence="1">Uncharacterized protein</fullName>
    </submittedName>
</protein>
<dbReference type="AlphaFoldDB" id="D2RKD0"/>
<dbReference type="EMBL" id="CP001859">
    <property type="protein sequence ID" value="ADB47532.1"/>
    <property type="molecule type" value="Genomic_DNA"/>
</dbReference>
<reference evidence="1 2" key="1">
    <citation type="journal article" date="2010" name="Stand. Genomic Sci.">
        <title>Complete genome sequence of Acidaminococcus fermentans type strain (VR4).</title>
        <authorList>
            <person name="Chang Y.J."/>
            <person name="Pukall R."/>
            <person name="Saunders E."/>
            <person name="Lapidus A."/>
            <person name="Copeland A."/>
            <person name="Nolan M."/>
            <person name="Glavina Del Rio T."/>
            <person name="Lucas S."/>
            <person name="Chen F."/>
            <person name="Tice H."/>
            <person name="Cheng J.F."/>
            <person name="Han C."/>
            <person name="Detter J.C."/>
            <person name="Bruce D."/>
            <person name="Goodwin L."/>
            <person name="Pitluck S."/>
            <person name="Mikhailova N."/>
            <person name="Liolios K."/>
            <person name="Pati A."/>
            <person name="Ivanova N."/>
            <person name="Mavromatis K."/>
            <person name="Chen A."/>
            <person name="Palaniappan K."/>
            <person name="Land M."/>
            <person name="Hauser L."/>
            <person name="Jeffries C.D."/>
            <person name="Brettin T."/>
            <person name="Rohde M."/>
            <person name="Goker M."/>
            <person name="Bristow J."/>
            <person name="Eisen J.A."/>
            <person name="Markowitz V."/>
            <person name="Hugenholtz P."/>
            <person name="Kyrpides N.C."/>
            <person name="Klenk H.P."/>
        </authorList>
    </citation>
    <scope>NUCLEOTIDE SEQUENCE [LARGE SCALE GENOMIC DNA]</scope>
    <source>
        <strain evidence="2">ATCC 25085 / DSM 20731 / CCUG 9996 / CIP 106432 / VR4</strain>
    </source>
</reference>
<dbReference type="Proteomes" id="UP000001902">
    <property type="component" value="Chromosome"/>
</dbReference>
<name>D2RKD0_ACIFV</name>
<keyword evidence="2" id="KW-1185">Reference proteome</keyword>
<dbReference type="STRING" id="591001.Acfer_1171"/>
<evidence type="ECO:0000313" key="1">
    <source>
        <dbReference type="EMBL" id="ADB47532.1"/>
    </source>
</evidence>